<keyword evidence="5 7" id="KW-0808">Transferase</keyword>
<dbReference type="Proteomes" id="UP000298663">
    <property type="component" value="Unassembled WGS sequence"/>
</dbReference>
<dbReference type="PANTHER" id="PTHR48438:SF1">
    <property type="entry name" value="ALPHA-(1,3)-FUCOSYLTRANSFERASE C-RELATED"/>
    <property type="match status" value="1"/>
</dbReference>
<dbReference type="AlphaFoldDB" id="A0A4V5ZX58"/>
<evidence type="ECO:0000259" key="8">
    <source>
        <dbReference type="Pfam" id="PF00852"/>
    </source>
</evidence>
<dbReference type="InterPro" id="IPR038577">
    <property type="entry name" value="GT10-like_C_sf"/>
</dbReference>
<keyword evidence="7" id="KW-0472">Membrane</keyword>
<organism evidence="9 10">
    <name type="scientific">Steinernema carpocapsae</name>
    <name type="common">Entomopathogenic nematode</name>
    <dbReference type="NCBI Taxonomy" id="34508"/>
    <lineage>
        <taxon>Eukaryota</taxon>
        <taxon>Metazoa</taxon>
        <taxon>Ecdysozoa</taxon>
        <taxon>Nematoda</taxon>
        <taxon>Chromadorea</taxon>
        <taxon>Rhabditida</taxon>
        <taxon>Tylenchina</taxon>
        <taxon>Panagrolaimomorpha</taxon>
        <taxon>Strongyloidoidea</taxon>
        <taxon>Steinernematidae</taxon>
        <taxon>Steinernema</taxon>
    </lineage>
</organism>
<keyword evidence="10" id="KW-1185">Reference proteome</keyword>
<keyword evidence="7" id="KW-0812">Transmembrane</keyword>
<sequence>MKELIVPIVLKRSIVEGIAPKGSFIAVDDFNEELVKFLEDTAAEPAKYMKYLEWTKFYYKEKIVSKAKCKLCEIAWKGEKTGRKDISRIWSSEACDKGYVNKILR</sequence>
<dbReference type="GO" id="GO:0000139">
    <property type="term" value="C:Golgi membrane"/>
    <property type="evidence" value="ECO:0007669"/>
    <property type="project" value="UniProtKB-SubCell"/>
</dbReference>
<dbReference type="Pfam" id="PF00852">
    <property type="entry name" value="Glyco_transf_10"/>
    <property type="match status" value="1"/>
</dbReference>
<protein>
    <recommendedName>
        <fullName evidence="7">Fucosyltransferase</fullName>
        <ecNumber evidence="7">2.4.1.-</ecNumber>
    </recommendedName>
</protein>
<dbReference type="Gene3D" id="3.40.50.11660">
    <property type="entry name" value="Glycosyl transferase family 10, C-terminal domain"/>
    <property type="match status" value="1"/>
</dbReference>
<keyword evidence="6 7" id="KW-0333">Golgi apparatus</keyword>
<evidence type="ECO:0000313" key="10">
    <source>
        <dbReference type="Proteomes" id="UP000298663"/>
    </source>
</evidence>
<dbReference type="InterPro" id="IPR001503">
    <property type="entry name" value="Glyco_trans_10"/>
</dbReference>
<evidence type="ECO:0000256" key="5">
    <source>
        <dbReference type="ARBA" id="ARBA00022679"/>
    </source>
</evidence>
<evidence type="ECO:0000256" key="1">
    <source>
        <dbReference type="ARBA" id="ARBA00004323"/>
    </source>
</evidence>
<comment type="subcellular location">
    <subcellularLocation>
        <location evidence="1">Golgi apparatus membrane</location>
        <topology evidence="1">Single-pass type II membrane protein</topology>
    </subcellularLocation>
    <subcellularLocation>
        <location evidence="7">Golgi apparatus</location>
        <location evidence="7">Golgi stack membrane</location>
        <topology evidence="7">Single-pass type II membrane protein</topology>
    </subcellularLocation>
</comment>
<evidence type="ECO:0000256" key="7">
    <source>
        <dbReference type="RuleBase" id="RU003832"/>
    </source>
</evidence>
<dbReference type="GO" id="GO:0008417">
    <property type="term" value="F:fucosyltransferase activity"/>
    <property type="evidence" value="ECO:0007669"/>
    <property type="project" value="InterPro"/>
</dbReference>
<comment type="pathway">
    <text evidence="2">Protein modification; protein glycosylation.</text>
</comment>
<proteinExistence type="inferred from homology"/>
<keyword evidence="4 7" id="KW-0328">Glycosyltransferase</keyword>
<name>A0A4V5ZX58_STECR</name>
<dbReference type="SUPFAM" id="SSF53756">
    <property type="entry name" value="UDP-Glycosyltransferase/glycogen phosphorylase"/>
    <property type="match status" value="1"/>
</dbReference>
<evidence type="ECO:0000313" key="9">
    <source>
        <dbReference type="EMBL" id="TKR58575.1"/>
    </source>
</evidence>
<dbReference type="EMBL" id="AZBU02000013">
    <property type="protein sequence ID" value="TKR58575.1"/>
    <property type="molecule type" value="Genomic_DNA"/>
</dbReference>
<evidence type="ECO:0000256" key="6">
    <source>
        <dbReference type="ARBA" id="ARBA00023034"/>
    </source>
</evidence>
<dbReference type="PANTHER" id="PTHR48438">
    <property type="entry name" value="ALPHA-(1,3)-FUCOSYLTRANSFERASE C-RELATED"/>
    <property type="match status" value="1"/>
</dbReference>
<gene>
    <name evidence="9" type="ORF">L596_030003</name>
</gene>
<reference evidence="9 10" key="2">
    <citation type="journal article" date="2019" name="G3 (Bethesda)">
        <title>Hybrid Assembly of the Genome of the Entomopathogenic Nematode Steinernema carpocapsae Identifies the X-Chromosome.</title>
        <authorList>
            <person name="Serra L."/>
            <person name="Macchietto M."/>
            <person name="Macias-Munoz A."/>
            <person name="McGill C.J."/>
            <person name="Rodriguez I.M."/>
            <person name="Rodriguez B."/>
            <person name="Murad R."/>
            <person name="Mortazavi A."/>
        </authorList>
    </citation>
    <scope>NUCLEOTIDE SEQUENCE [LARGE SCALE GENOMIC DNA]</scope>
    <source>
        <strain evidence="9 10">ALL</strain>
    </source>
</reference>
<dbReference type="GO" id="GO:0032580">
    <property type="term" value="C:Golgi cisterna membrane"/>
    <property type="evidence" value="ECO:0007669"/>
    <property type="project" value="UniProtKB-SubCell"/>
</dbReference>
<reference evidence="9 10" key="1">
    <citation type="journal article" date="2015" name="Genome Biol.">
        <title>Comparative genomics of Steinernema reveals deeply conserved gene regulatory networks.</title>
        <authorList>
            <person name="Dillman A.R."/>
            <person name="Macchietto M."/>
            <person name="Porter C.F."/>
            <person name="Rogers A."/>
            <person name="Williams B."/>
            <person name="Antoshechkin I."/>
            <person name="Lee M.M."/>
            <person name="Goodwin Z."/>
            <person name="Lu X."/>
            <person name="Lewis E.E."/>
            <person name="Goodrich-Blair H."/>
            <person name="Stock S.P."/>
            <person name="Adams B.J."/>
            <person name="Sternberg P.W."/>
            <person name="Mortazavi A."/>
        </authorList>
    </citation>
    <scope>NUCLEOTIDE SEQUENCE [LARGE SCALE GENOMIC DNA]</scope>
    <source>
        <strain evidence="9 10">ALL</strain>
    </source>
</reference>
<comment type="caution">
    <text evidence="9">The sequence shown here is derived from an EMBL/GenBank/DDBJ whole genome shotgun (WGS) entry which is preliminary data.</text>
</comment>
<dbReference type="OrthoDB" id="427096at2759"/>
<dbReference type="EC" id="2.4.1.-" evidence="7"/>
<evidence type="ECO:0000256" key="4">
    <source>
        <dbReference type="ARBA" id="ARBA00022676"/>
    </source>
</evidence>
<comment type="similarity">
    <text evidence="3 7">Belongs to the glycosyltransferase 10 family.</text>
</comment>
<feature type="domain" description="Fucosyltransferase C-terminal" evidence="8">
    <location>
        <begin position="2"/>
        <end position="80"/>
    </location>
</feature>
<evidence type="ECO:0000256" key="2">
    <source>
        <dbReference type="ARBA" id="ARBA00004922"/>
    </source>
</evidence>
<accession>A0A4V5ZX58</accession>
<dbReference type="InterPro" id="IPR055270">
    <property type="entry name" value="Glyco_tran_10_C"/>
</dbReference>
<evidence type="ECO:0000256" key="3">
    <source>
        <dbReference type="ARBA" id="ARBA00008919"/>
    </source>
</evidence>
<dbReference type="UniPathway" id="UPA00378"/>